<name>A0A6A1QGJ5_BALPH</name>
<evidence type="ECO:0000256" key="7">
    <source>
        <dbReference type="ARBA" id="ARBA00022980"/>
    </source>
</evidence>
<dbReference type="GO" id="GO:0002181">
    <property type="term" value="P:cytoplasmic translation"/>
    <property type="evidence" value="ECO:0007669"/>
    <property type="project" value="TreeGrafter"/>
</dbReference>
<feature type="region of interest" description="Disordered" evidence="13">
    <location>
        <begin position="1"/>
        <end position="21"/>
    </location>
</feature>
<comment type="similarity">
    <text evidence="2">Belongs to the eukaryotic ribosomal protein eL29 family.</text>
</comment>
<evidence type="ECO:0000256" key="6">
    <source>
        <dbReference type="ARBA" id="ARBA00022553"/>
    </source>
</evidence>
<keyword evidence="5" id="KW-0963">Cytoplasm</keyword>
<sequence>MHSPSWKWPRSSIEKPQPRRCEPLKGLGAKFLRNTRFAEKHSKTGLRKMQANNAKAMRAGAEAVRPL</sequence>
<dbReference type="OrthoDB" id="10425723at2759"/>
<evidence type="ECO:0000256" key="1">
    <source>
        <dbReference type="ARBA" id="ARBA00004496"/>
    </source>
</evidence>
<evidence type="ECO:0000256" key="8">
    <source>
        <dbReference type="ARBA" id="ARBA00022990"/>
    </source>
</evidence>
<gene>
    <name evidence="14" type="ORF">E2I00_018363</name>
</gene>
<protein>
    <recommendedName>
        <fullName evidence="11">Large ribosomal subunit protein eL29</fullName>
    </recommendedName>
    <alternativeName>
        <fullName evidence="12">60S ribosomal protein L29</fullName>
    </alternativeName>
</protein>
<keyword evidence="15" id="KW-1185">Reference proteome</keyword>
<evidence type="ECO:0000256" key="4">
    <source>
        <dbReference type="ARBA" id="ARBA00022481"/>
    </source>
</evidence>
<dbReference type="InterPro" id="IPR002673">
    <property type="entry name" value="Ribosomal_eL29"/>
</dbReference>
<evidence type="ECO:0000313" key="15">
    <source>
        <dbReference type="Proteomes" id="UP000437017"/>
    </source>
</evidence>
<feature type="compositionally biased region" description="Basic and acidic residues" evidence="13">
    <location>
        <begin position="12"/>
        <end position="21"/>
    </location>
</feature>
<dbReference type="GO" id="GO:0022625">
    <property type="term" value="C:cytosolic large ribosomal subunit"/>
    <property type="evidence" value="ECO:0007669"/>
    <property type="project" value="TreeGrafter"/>
</dbReference>
<keyword evidence="9" id="KW-0687">Ribonucleoprotein</keyword>
<evidence type="ECO:0000256" key="11">
    <source>
        <dbReference type="ARBA" id="ARBA00035222"/>
    </source>
</evidence>
<evidence type="ECO:0000256" key="13">
    <source>
        <dbReference type="SAM" id="MobiDB-lite"/>
    </source>
</evidence>
<evidence type="ECO:0000313" key="14">
    <source>
        <dbReference type="EMBL" id="KAB0407010.1"/>
    </source>
</evidence>
<keyword evidence="6" id="KW-0597">Phosphoprotein</keyword>
<reference evidence="14 15" key="1">
    <citation type="journal article" date="2019" name="PLoS ONE">
        <title>Genomic analyses reveal an absence of contemporary introgressive admixture between fin whales and blue whales, despite known hybrids.</title>
        <authorList>
            <person name="Westbury M.V."/>
            <person name="Petersen B."/>
            <person name="Lorenzen E.D."/>
        </authorList>
    </citation>
    <scope>NUCLEOTIDE SEQUENCE [LARGE SCALE GENOMIC DNA]</scope>
    <source>
        <strain evidence="14">FinWhale-01</strain>
    </source>
</reference>
<dbReference type="EMBL" id="SGJD01000096">
    <property type="protein sequence ID" value="KAB0407010.1"/>
    <property type="molecule type" value="Genomic_DNA"/>
</dbReference>
<proteinExistence type="inferred from homology"/>
<dbReference type="PANTHER" id="PTHR12884:SF18">
    <property type="entry name" value="60S RIBOSOMAL PROTEIN L29"/>
    <property type="match status" value="1"/>
</dbReference>
<comment type="function">
    <text evidence="10">Component of the large ribosomal subunit. The ribosome is a large ribonucleoprotein complex responsible for the synthesis of proteins in the cell.</text>
</comment>
<comment type="subcellular location">
    <subcellularLocation>
        <location evidence="1">Cytoplasm</location>
    </subcellularLocation>
</comment>
<evidence type="ECO:0000256" key="2">
    <source>
        <dbReference type="ARBA" id="ARBA00010247"/>
    </source>
</evidence>
<dbReference type="GO" id="GO:0003735">
    <property type="term" value="F:structural constituent of ribosome"/>
    <property type="evidence" value="ECO:0007669"/>
    <property type="project" value="InterPro"/>
</dbReference>
<organism evidence="14 15">
    <name type="scientific">Balaenoptera physalus</name>
    <name type="common">Fin whale</name>
    <name type="synonym">Balaena physalus</name>
    <dbReference type="NCBI Taxonomy" id="9770"/>
    <lineage>
        <taxon>Eukaryota</taxon>
        <taxon>Metazoa</taxon>
        <taxon>Chordata</taxon>
        <taxon>Craniata</taxon>
        <taxon>Vertebrata</taxon>
        <taxon>Euteleostomi</taxon>
        <taxon>Mammalia</taxon>
        <taxon>Eutheria</taxon>
        <taxon>Laurasiatheria</taxon>
        <taxon>Artiodactyla</taxon>
        <taxon>Whippomorpha</taxon>
        <taxon>Cetacea</taxon>
        <taxon>Mysticeti</taxon>
        <taxon>Balaenopteridae</taxon>
        <taxon>Balaenoptera</taxon>
    </lineage>
</organism>
<dbReference type="PANTHER" id="PTHR12884">
    <property type="entry name" value="60S RIBOSOMAL PROTEIN L29"/>
    <property type="match status" value="1"/>
</dbReference>
<comment type="caution">
    <text evidence="14">The sequence shown here is derived from an EMBL/GenBank/DDBJ whole genome shotgun (WGS) entry which is preliminary data.</text>
</comment>
<accession>A0A6A1QGJ5</accession>
<keyword evidence="4" id="KW-0488">Methylation</keyword>
<keyword evidence="7" id="KW-0689">Ribosomal protein</keyword>
<evidence type="ECO:0000256" key="10">
    <source>
        <dbReference type="ARBA" id="ARBA00034092"/>
    </source>
</evidence>
<dbReference type="Proteomes" id="UP000437017">
    <property type="component" value="Unassembled WGS sequence"/>
</dbReference>
<keyword evidence="8" id="KW-0007">Acetylation</keyword>
<dbReference type="Gene3D" id="6.10.140.1730">
    <property type="match status" value="1"/>
</dbReference>
<comment type="subunit">
    <text evidence="3">Component of the large ribosomal subunit.</text>
</comment>
<evidence type="ECO:0000256" key="5">
    <source>
        <dbReference type="ARBA" id="ARBA00022490"/>
    </source>
</evidence>
<dbReference type="AlphaFoldDB" id="A0A6A1QGJ5"/>
<evidence type="ECO:0000256" key="3">
    <source>
        <dbReference type="ARBA" id="ARBA00011133"/>
    </source>
</evidence>
<evidence type="ECO:0000256" key="12">
    <source>
        <dbReference type="ARBA" id="ARBA00035328"/>
    </source>
</evidence>
<evidence type="ECO:0000256" key="9">
    <source>
        <dbReference type="ARBA" id="ARBA00023274"/>
    </source>
</evidence>